<dbReference type="Gene3D" id="1.20.5.1930">
    <property type="match status" value="1"/>
</dbReference>
<keyword evidence="7" id="KW-0004">4Fe-4S</keyword>
<dbReference type="InterPro" id="IPR003594">
    <property type="entry name" value="HATPase_dom"/>
</dbReference>
<dbReference type="GO" id="GO:0051539">
    <property type="term" value="F:4 iron, 4 sulfur cluster binding"/>
    <property type="evidence" value="ECO:0007669"/>
    <property type="project" value="UniProtKB-KW"/>
</dbReference>
<dbReference type="PROSITE" id="PS50109">
    <property type="entry name" value="HIS_KIN"/>
    <property type="match status" value="1"/>
</dbReference>
<dbReference type="InterPro" id="IPR004358">
    <property type="entry name" value="Sig_transdc_His_kin-like_C"/>
</dbReference>
<dbReference type="InterPro" id="IPR036890">
    <property type="entry name" value="HATPase_C_sf"/>
</dbReference>
<evidence type="ECO:0000256" key="6">
    <source>
        <dbReference type="ARBA" id="ARBA00017322"/>
    </source>
</evidence>
<dbReference type="GO" id="GO:0016020">
    <property type="term" value="C:membrane"/>
    <property type="evidence" value="ECO:0007669"/>
    <property type="project" value="UniProtKB-SubCell"/>
</dbReference>
<dbReference type="SMART" id="SM00304">
    <property type="entry name" value="HAMP"/>
    <property type="match status" value="1"/>
</dbReference>
<evidence type="ECO:0000259" key="19">
    <source>
        <dbReference type="PROSITE" id="PS50109"/>
    </source>
</evidence>
<dbReference type="EMBL" id="JWJG01000028">
    <property type="protein sequence ID" value="KIF80484.1"/>
    <property type="molecule type" value="Genomic_DNA"/>
</dbReference>
<evidence type="ECO:0000256" key="18">
    <source>
        <dbReference type="SAM" id="Phobius"/>
    </source>
</evidence>
<evidence type="ECO:0000256" key="1">
    <source>
        <dbReference type="ARBA" id="ARBA00000085"/>
    </source>
</evidence>
<keyword evidence="18" id="KW-0812">Transmembrane</keyword>
<dbReference type="OrthoDB" id="9813412at2"/>
<evidence type="ECO:0000256" key="7">
    <source>
        <dbReference type="ARBA" id="ARBA00022485"/>
    </source>
</evidence>
<comment type="subcellular location">
    <subcellularLocation>
        <location evidence="4">Cytoplasm</location>
    </subcellularLocation>
    <subcellularLocation>
        <location evidence="3">Membrane</location>
    </subcellularLocation>
</comment>
<keyword evidence="8" id="KW-0963">Cytoplasm</keyword>
<reference evidence="21 22" key="1">
    <citation type="submission" date="2014-12" db="EMBL/GenBank/DDBJ databases">
        <title>Denitrispirillum autotrophicum gen. nov., sp. nov., Denitrifying, Facultatively Autotrophic Bacteria Isolated from Rice Paddy Soil.</title>
        <authorList>
            <person name="Ishii S."/>
            <person name="Ashida N."/>
            <person name="Ohno H."/>
            <person name="Otsuka S."/>
            <person name="Yokota A."/>
            <person name="Senoo K."/>
        </authorList>
    </citation>
    <scope>NUCLEOTIDE SEQUENCE [LARGE SCALE GENOMIC DNA]</scope>
    <source>
        <strain evidence="21 22">TSA66</strain>
    </source>
</reference>
<accession>A0A0C2BKH8</accession>
<dbReference type="STRING" id="709839.TSA66_06090"/>
<dbReference type="SUPFAM" id="SSF55874">
    <property type="entry name" value="ATPase domain of HSP90 chaperone/DNA topoisomerase II/histidine kinase"/>
    <property type="match status" value="1"/>
</dbReference>
<dbReference type="CDD" id="cd06225">
    <property type="entry name" value="HAMP"/>
    <property type="match status" value="1"/>
</dbReference>
<evidence type="ECO:0000256" key="16">
    <source>
        <dbReference type="ARBA" id="ARBA00024827"/>
    </source>
</evidence>
<evidence type="ECO:0000256" key="11">
    <source>
        <dbReference type="ARBA" id="ARBA00022723"/>
    </source>
</evidence>
<keyword evidence="15" id="KW-0411">Iron-sulfur</keyword>
<dbReference type="InterPro" id="IPR050482">
    <property type="entry name" value="Sensor_HK_TwoCompSys"/>
</dbReference>
<evidence type="ECO:0000256" key="9">
    <source>
        <dbReference type="ARBA" id="ARBA00022553"/>
    </source>
</evidence>
<feature type="transmembrane region" description="Helical" evidence="18">
    <location>
        <begin position="157"/>
        <end position="175"/>
    </location>
</feature>
<evidence type="ECO:0000256" key="8">
    <source>
        <dbReference type="ARBA" id="ARBA00022490"/>
    </source>
</evidence>
<feature type="domain" description="Histidine kinase" evidence="19">
    <location>
        <begin position="365"/>
        <end position="458"/>
    </location>
</feature>
<comment type="function">
    <text evidence="16">Member of the two-component regulatory system NreB/NreC involved in the control of dissimilatory nitrate/nitrite reduction in response to oxygen. NreB functions as a direct oxygen sensor histidine kinase which is autophosphorylated, in the absence of oxygen, probably at the conserved histidine residue, and transfers its phosphate group probably to a conserved aspartate residue of NreC. NreB/NreC activates the expression of the nitrate (narGHJI) and nitrite (nir) reductase operons, as well as the putative nitrate transporter gene narT.</text>
</comment>
<comment type="cofactor">
    <cofactor evidence="2">
        <name>[4Fe-4S] cluster</name>
        <dbReference type="ChEBI" id="CHEBI:49883"/>
    </cofactor>
</comment>
<dbReference type="GO" id="GO:0005737">
    <property type="term" value="C:cytoplasm"/>
    <property type="evidence" value="ECO:0007669"/>
    <property type="project" value="UniProtKB-SubCell"/>
</dbReference>
<dbReference type="GO" id="GO:0046872">
    <property type="term" value="F:metal ion binding"/>
    <property type="evidence" value="ECO:0007669"/>
    <property type="project" value="UniProtKB-KW"/>
</dbReference>
<dbReference type="Pfam" id="PF07730">
    <property type="entry name" value="HisKA_3"/>
    <property type="match status" value="1"/>
</dbReference>
<dbReference type="Pfam" id="PF00672">
    <property type="entry name" value="HAMP"/>
    <property type="match status" value="1"/>
</dbReference>
<dbReference type="InterPro" id="IPR011712">
    <property type="entry name" value="Sig_transdc_His_kin_sub3_dim/P"/>
</dbReference>
<evidence type="ECO:0000256" key="15">
    <source>
        <dbReference type="ARBA" id="ARBA00023014"/>
    </source>
</evidence>
<evidence type="ECO:0000256" key="2">
    <source>
        <dbReference type="ARBA" id="ARBA00001966"/>
    </source>
</evidence>
<comment type="catalytic activity">
    <reaction evidence="1">
        <text>ATP + protein L-histidine = ADP + protein N-phospho-L-histidine.</text>
        <dbReference type="EC" id="2.7.13.3"/>
    </reaction>
</comment>
<comment type="caution">
    <text evidence="21">The sequence shown here is derived from an EMBL/GenBank/DDBJ whole genome shotgun (WGS) entry which is preliminary data.</text>
</comment>
<dbReference type="Gene3D" id="6.10.340.10">
    <property type="match status" value="1"/>
</dbReference>
<keyword evidence="12" id="KW-0418">Kinase</keyword>
<dbReference type="AlphaFoldDB" id="A0A0C2BKH8"/>
<organism evidence="21 22">
    <name type="scientific">Noviherbaspirillum autotrophicum</name>
    <dbReference type="NCBI Taxonomy" id="709839"/>
    <lineage>
        <taxon>Bacteria</taxon>
        <taxon>Pseudomonadati</taxon>
        <taxon>Pseudomonadota</taxon>
        <taxon>Betaproteobacteria</taxon>
        <taxon>Burkholderiales</taxon>
        <taxon>Oxalobacteraceae</taxon>
        <taxon>Noviherbaspirillum</taxon>
    </lineage>
</organism>
<dbReference type="Pfam" id="PF02518">
    <property type="entry name" value="HATPase_c"/>
    <property type="match status" value="1"/>
</dbReference>
<dbReference type="InterPro" id="IPR003660">
    <property type="entry name" value="HAMP_dom"/>
</dbReference>
<keyword evidence="14" id="KW-0902">Two-component regulatory system</keyword>
<keyword evidence="10" id="KW-0808">Transferase</keyword>
<dbReference type="GO" id="GO:0000155">
    <property type="term" value="F:phosphorelay sensor kinase activity"/>
    <property type="evidence" value="ECO:0007669"/>
    <property type="project" value="InterPro"/>
</dbReference>
<keyword evidence="18" id="KW-1133">Transmembrane helix</keyword>
<gene>
    <name evidence="21" type="ORF">TSA66_06090</name>
</gene>
<dbReference type="PROSITE" id="PS50885">
    <property type="entry name" value="HAMP"/>
    <property type="match status" value="1"/>
</dbReference>
<dbReference type="PANTHER" id="PTHR24421">
    <property type="entry name" value="NITRATE/NITRITE SENSOR PROTEIN NARX-RELATED"/>
    <property type="match status" value="1"/>
</dbReference>
<keyword evidence="13" id="KW-0408">Iron</keyword>
<evidence type="ECO:0000256" key="13">
    <source>
        <dbReference type="ARBA" id="ARBA00023004"/>
    </source>
</evidence>
<dbReference type="SMART" id="SM00387">
    <property type="entry name" value="HATPase_c"/>
    <property type="match status" value="1"/>
</dbReference>
<dbReference type="EC" id="2.7.13.3" evidence="5"/>
<dbReference type="CDD" id="cd16917">
    <property type="entry name" value="HATPase_UhpB-NarQ-NarX-like"/>
    <property type="match status" value="1"/>
</dbReference>
<feature type="transmembrane region" description="Helical" evidence="18">
    <location>
        <begin position="16"/>
        <end position="36"/>
    </location>
</feature>
<feature type="domain" description="HAMP" evidence="20">
    <location>
        <begin position="180"/>
        <end position="232"/>
    </location>
</feature>
<evidence type="ECO:0000313" key="21">
    <source>
        <dbReference type="EMBL" id="KIF80484.1"/>
    </source>
</evidence>
<sequence>MIIKPRLDELSLHTRISLVLTALAAALVLALGSLWLKQTHESIREEVQAATRVAEQWLGAAALEMRAQSSAWPSQRLLAHLQAAGRIRANALEAVDASGRRRYLSPQPTYKAGHSAPAWFAALVEPGFAAHRVEAGELTLILHPDASRATLDAWDDLCAMAGWAGVLLAVLFFAARHALDRALRPLGQVMAALDRTGRGCFDTRLPVFPAPELGRLAKAFNGMADRLVEAVNDNVRLRSEREWAERLQTKIEDERRGIARELHDELAQGITAVRALAGAIAQRSADQPALHGPAQSIIAVTGQMQDGVRTILRRLRPLQGGPGAGADDTLRRYLQVWQQHYPDITLGMTLAAGPLPLCDDALQAIMRITQEGLTNVARHAAATRVEVTLRRLGAGDDAWLELILADNGRGLGVPSPAAGCGFGLAGMRERVLALAGELQFDTAAGSGTRLCVRLPLTTVTPMEE</sequence>
<dbReference type="PRINTS" id="PR00344">
    <property type="entry name" value="BCTRLSENSOR"/>
</dbReference>
<evidence type="ECO:0000259" key="20">
    <source>
        <dbReference type="PROSITE" id="PS50885"/>
    </source>
</evidence>
<evidence type="ECO:0000256" key="12">
    <source>
        <dbReference type="ARBA" id="ARBA00022777"/>
    </source>
</evidence>
<dbReference type="SUPFAM" id="SSF158472">
    <property type="entry name" value="HAMP domain-like"/>
    <property type="match status" value="1"/>
</dbReference>
<evidence type="ECO:0000256" key="14">
    <source>
        <dbReference type="ARBA" id="ARBA00023012"/>
    </source>
</evidence>
<keyword evidence="18" id="KW-0472">Membrane</keyword>
<dbReference type="GO" id="GO:0046983">
    <property type="term" value="F:protein dimerization activity"/>
    <property type="evidence" value="ECO:0007669"/>
    <property type="project" value="InterPro"/>
</dbReference>
<evidence type="ECO:0000313" key="22">
    <source>
        <dbReference type="Proteomes" id="UP000031572"/>
    </source>
</evidence>
<evidence type="ECO:0000256" key="10">
    <source>
        <dbReference type="ARBA" id="ARBA00022679"/>
    </source>
</evidence>
<proteinExistence type="predicted"/>
<evidence type="ECO:0000256" key="4">
    <source>
        <dbReference type="ARBA" id="ARBA00004496"/>
    </source>
</evidence>
<dbReference type="Proteomes" id="UP000031572">
    <property type="component" value="Unassembled WGS sequence"/>
</dbReference>
<keyword evidence="22" id="KW-1185">Reference proteome</keyword>
<evidence type="ECO:0000256" key="3">
    <source>
        <dbReference type="ARBA" id="ARBA00004370"/>
    </source>
</evidence>
<dbReference type="Gene3D" id="3.30.565.10">
    <property type="entry name" value="Histidine kinase-like ATPase, C-terminal domain"/>
    <property type="match status" value="1"/>
</dbReference>
<keyword evidence="11" id="KW-0479">Metal-binding</keyword>
<evidence type="ECO:0000256" key="5">
    <source>
        <dbReference type="ARBA" id="ARBA00012438"/>
    </source>
</evidence>
<name>A0A0C2BKH8_9BURK</name>
<protein>
    <recommendedName>
        <fullName evidence="6">Oxygen sensor histidine kinase NreB</fullName>
        <ecNumber evidence="5">2.7.13.3</ecNumber>
    </recommendedName>
    <alternativeName>
        <fullName evidence="17">Nitrogen regulation protein B</fullName>
    </alternativeName>
</protein>
<dbReference type="InterPro" id="IPR005467">
    <property type="entry name" value="His_kinase_dom"/>
</dbReference>
<keyword evidence="9" id="KW-0597">Phosphoprotein</keyword>
<dbReference type="PANTHER" id="PTHR24421:SF58">
    <property type="entry name" value="SIGNAL TRANSDUCTION HISTIDINE-PROTEIN KINASE_PHOSPHATASE UHPB"/>
    <property type="match status" value="1"/>
</dbReference>
<evidence type="ECO:0000256" key="17">
    <source>
        <dbReference type="ARBA" id="ARBA00030800"/>
    </source>
</evidence>